<dbReference type="Proteomes" id="UP000886890">
    <property type="component" value="Unassembled WGS sequence"/>
</dbReference>
<protein>
    <submittedName>
        <fullName evidence="1">Uncharacterized protein</fullName>
    </submittedName>
</protein>
<organism evidence="1 2">
    <name type="scientific">Candidatus Fusicatenibacter merdavium</name>
    <dbReference type="NCBI Taxonomy" id="2838600"/>
    <lineage>
        <taxon>Bacteria</taxon>
        <taxon>Bacillati</taxon>
        <taxon>Bacillota</taxon>
        <taxon>Clostridia</taxon>
        <taxon>Lachnospirales</taxon>
        <taxon>Lachnospiraceae</taxon>
        <taxon>Fusicatenibacter</taxon>
    </lineage>
</organism>
<dbReference type="AlphaFoldDB" id="A0A9D1XBY5"/>
<evidence type="ECO:0000313" key="1">
    <source>
        <dbReference type="EMBL" id="HIX76291.1"/>
    </source>
</evidence>
<evidence type="ECO:0000313" key="2">
    <source>
        <dbReference type="Proteomes" id="UP000886890"/>
    </source>
</evidence>
<dbReference type="EMBL" id="DXEK01000023">
    <property type="protein sequence ID" value="HIX76291.1"/>
    <property type="molecule type" value="Genomic_DNA"/>
</dbReference>
<name>A0A9D1XBY5_9FIRM</name>
<reference evidence="1" key="1">
    <citation type="journal article" date="2021" name="PeerJ">
        <title>Extensive microbial diversity within the chicken gut microbiome revealed by metagenomics and culture.</title>
        <authorList>
            <person name="Gilroy R."/>
            <person name="Ravi A."/>
            <person name="Getino M."/>
            <person name="Pursley I."/>
            <person name="Horton D.L."/>
            <person name="Alikhan N.F."/>
            <person name="Baker D."/>
            <person name="Gharbi K."/>
            <person name="Hall N."/>
            <person name="Watson M."/>
            <person name="Adriaenssens E.M."/>
            <person name="Foster-Nyarko E."/>
            <person name="Jarju S."/>
            <person name="Secka A."/>
            <person name="Antonio M."/>
            <person name="Oren A."/>
            <person name="Chaudhuri R.R."/>
            <person name="La Ragione R."/>
            <person name="Hildebrand F."/>
            <person name="Pallen M.J."/>
        </authorList>
    </citation>
    <scope>NUCLEOTIDE SEQUENCE</scope>
    <source>
        <strain evidence="1">CHK183-1962</strain>
    </source>
</reference>
<comment type="caution">
    <text evidence="1">The sequence shown here is derived from an EMBL/GenBank/DDBJ whole genome shotgun (WGS) entry which is preliminary data.</text>
</comment>
<accession>A0A9D1XBY5</accession>
<sequence>MWITCANPRLHNSNDIFRKNPVKYGTFHHFPQKQVDNNKTEKVFLPIIHIIHIKHFCDLRSIFPDFPQIFPQRRVRFTAFRFHFPLPFSQLNGNRHPAIENRFAMGWMPTGTMFSHVLRSKCAELAER</sequence>
<reference evidence="1" key="2">
    <citation type="submission" date="2021-04" db="EMBL/GenBank/DDBJ databases">
        <authorList>
            <person name="Gilroy R."/>
        </authorList>
    </citation>
    <scope>NUCLEOTIDE SEQUENCE</scope>
    <source>
        <strain evidence="1">CHK183-1962</strain>
    </source>
</reference>
<proteinExistence type="predicted"/>
<gene>
    <name evidence="1" type="ORF">H9734_01645</name>
</gene>